<feature type="domain" description="Fatty acid hydroxylase" evidence="2">
    <location>
        <begin position="95"/>
        <end position="225"/>
    </location>
</feature>
<keyword evidence="1" id="KW-1133">Transmembrane helix</keyword>
<feature type="transmembrane region" description="Helical" evidence="1">
    <location>
        <begin position="86"/>
        <end position="105"/>
    </location>
</feature>
<keyword evidence="5" id="KW-1185">Reference proteome</keyword>
<dbReference type="GO" id="GO:0008610">
    <property type="term" value="P:lipid biosynthetic process"/>
    <property type="evidence" value="ECO:0007669"/>
    <property type="project" value="InterPro"/>
</dbReference>
<reference evidence="3" key="1">
    <citation type="submission" date="2021-02" db="EMBL/GenBank/DDBJ databases">
        <authorList>
            <person name="Nowell W R."/>
        </authorList>
    </citation>
    <scope>NUCLEOTIDE SEQUENCE</scope>
</reference>
<dbReference type="GO" id="GO:0005506">
    <property type="term" value="F:iron ion binding"/>
    <property type="evidence" value="ECO:0007669"/>
    <property type="project" value="InterPro"/>
</dbReference>
<keyword evidence="1" id="KW-0812">Transmembrane</keyword>
<sequence>MTTQYPWYIYFAIEILVMTIPYYGINLYDYLTKSKPYRREIQKRKSQGIELKKASVTSHTIIHFTIRSSVWYFNIHHKTMFNMNSISLISFILKMVLSDGIGTMLHKYQHSLSGRIFDHLKHHQLRIPTLTSSAYSSMGELLLSSHLGWILMGFIPGSFWDHCLFLVISSLIKRLCHSNYDHPWENTKLYRLLKLVGSREHHVHHIHPNKNFSDLFIFWDQLFGTFLDSNIVDGIYKYKDIKMR</sequence>
<evidence type="ECO:0000259" key="2">
    <source>
        <dbReference type="Pfam" id="PF04116"/>
    </source>
</evidence>
<protein>
    <recommendedName>
        <fullName evidence="2">Fatty acid hydroxylase domain-containing protein</fullName>
    </recommendedName>
</protein>
<dbReference type="EMBL" id="CAJNOM010000048">
    <property type="protein sequence ID" value="CAF0915330.1"/>
    <property type="molecule type" value="Genomic_DNA"/>
</dbReference>
<organism evidence="3 5">
    <name type="scientific">Adineta steineri</name>
    <dbReference type="NCBI Taxonomy" id="433720"/>
    <lineage>
        <taxon>Eukaryota</taxon>
        <taxon>Metazoa</taxon>
        <taxon>Spiralia</taxon>
        <taxon>Gnathifera</taxon>
        <taxon>Rotifera</taxon>
        <taxon>Eurotatoria</taxon>
        <taxon>Bdelloidea</taxon>
        <taxon>Adinetida</taxon>
        <taxon>Adinetidae</taxon>
        <taxon>Adineta</taxon>
    </lineage>
</organism>
<evidence type="ECO:0000313" key="4">
    <source>
        <dbReference type="EMBL" id="CAF1229926.1"/>
    </source>
</evidence>
<evidence type="ECO:0000313" key="3">
    <source>
        <dbReference type="EMBL" id="CAF0915330.1"/>
    </source>
</evidence>
<feature type="transmembrane region" description="Helical" evidence="1">
    <location>
        <begin position="6"/>
        <end position="25"/>
    </location>
</feature>
<dbReference type="Proteomes" id="UP000663832">
    <property type="component" value="Unassembled WGS sequence"/>
</dbReference>
<feature type="transmembrane region" description="Helical" evidence="1">
    <location>
        <begin position="147"/>
        <end position="168"/>
    </location>
</feature>
<dbReference type="Proteomes" id="UP000663877">
    <property type="component" value="Unassembled WGS sequence"/>
</dbReference>
<gene>
    <name evidence="4" type="ORF">BJG266_LOCUS28457</name>
    <name evidence="3" type="ORF">QVE165_LOCUS10235</name>
</gene>
<comment type="caution">
    <text evidence="3">The sequence shown here is derived from an EMBL/GenBank/DDBJ whole genome shotgun (WGS) entry which is preliminary data.</text>
</comment>
<name>A0A814AQF0_9BILA</name>
<evidence type="ECO:0000313" key="5">
    <source>
        <dbReference type="Proteomes" id="UP000663832"/>
    </source>
</evidence>
<dbReference type="OrthoDB" id="408954at2759"/>
<accession>A0A814AQF0</accession>
<dbReference type="InterPro" id="IPR006694">
    <property type="entry name" value="Fatty_acid_hydroxylase"/>
</dbReference>
<proteinExistence type="predicted"/>
<dbReference type="AlphaFoldDB" id="A0A814AQF0"/>
<dbReference type="Pfam" id="PF04116">
    <property type="entry name" value="FA_hydroxylase"/>
    <property type="match status" value="1"/>
</dbReference>
<keyword evidence="1" id="KW-0472">Membrane</keyword>
<evidence type="ECO:0000256" key="1">
    <source>
        <dbReference type="SAM" id="Phobius"/>
    </source>
</evidence>
<dbReference type="EMBL" id="CAJNOI010000293">
    <property type="protein sequence ID" value="CAF1229926.1"/>
    <property type="molecule type" value="Genomic_DNA"/>
</dbReference>
<dbReference type="GO" id="GO:0016491">
    <property type="term" value="F:oxidoreductase activity"/>
    <property type="evidence" value="ECO:0007669"/>
    <property type="project" value="InterPro"/>
</dbReference>